<evidence type="ECO:0000256" key="12">
    <source>
        <dbReference type="ARBA" id="ARBA00023180"/>
    </source>
</evidence>
<dbReference type="AlphaFoldDB" id="A0ABD1JE15"/>
<keyword evidence="7" id="KW-0540">Nuclease</keyword>
<comment type="subcellular location">
    <subcellularLocation>
        <location evidence="2">Lysosome</location>
    </subcellularLocation>
</comment>
<evidence type="ECO:0000313" key="20">
    <source>
        <dbReference type="EMBL" id="KAL2084306.1"/>
    </source>
</evidence>
<dbReference type="GO" id="GO:0004531">
    <property type="term" value="F:deoxyribonuclease II activity"/>
    <property type="evidence" value="ECO:0007669"/>
    <property type="project" value="UniProtKB-EC"/>
</dbReference>
<keyword evidence="21" id="KW-1185">Reference proteome</keyword>
<comment type="similarity">
    <text evidence="3">Belongs to the DNase II family.</text>
</comment>
<evidence type="ECO:0000256" key="1">
    <source>
        <dbReference type="ARBA" id="ARBA00000447"/>
    </source>
</evidence>
<evidence type="ECO:0000256" key="13">
    <source>
        <dbReference type="ARBA" id="ARBA00023228"/>
    </source>
</evidence>
<evidence type="ECO:0000313" key="21">
    <source>
        <dbReference type="Proteomes" id="UP001591681"/>
    </source>
</evidence>
<evidence type="ECO:0000256" key="16">
    <source>
        <dbReference type="ARBA" id="ARBA00041918"/>
    </source>
</evidence>
<protein>
    <recommendedName>
        <fullName evidence="14">Deoxyribonuclease-2-alpha</fullName>
        <ecNumber evidence="4">3.1.22.1</ecNumber>
    </recommendedName>
    <alternativeName>
        <fullName evidence="15">Acid DNase</fullName>
    </alternativeName>
    <alternativeName>
        <fullName evidence="17">Deoxyribonuclease II alpha</fullName>
    </alternativeName>
    <alternativeName>
        <fullName evidence="16">Lysosomal DNase II</fullName>
    </alternativeName>
</protein>
<reference evidence="20 21" key="1">
    <citation type="submission" date="2024-09" db="EMBL/GenBank/DDBJ databases">
        <title>A chromosome-level genome assembly of Gray's grenadier anchovy, Coilia grayii.</title>
        <authorList>
            <person name="Fu Z."/>
        </authorList>
    </citation>
    <scope>NUCLEOTIDE SEQUENCE [LARGE SCALE GENOMIC DNA]</scope>
    <source>
        <strain evidence="20">G4</strain>
        <tissue evidence="20">Muscle</tissue>
    </source>
</reference>
<evidence type="ECO:0000256" key="10">
    <source>
        <dbReference type="ARBA" id="ARBA00022801"/>
    </source>
</evidence>
<evidence type="ECO:0000256" key="5">
    <source>
        <dbReference type="ARBA" id="ARBA00022473"/>
    </source>
</evidence>
<evidence type="ECO:0000256" key="14">
    <source>
        <dbReference type="ARBA" id="ARBA00039868"/>
    </source>
</evidence>
<evidence type="ECO:0000256" key="11">
    <source>
        <dbReference type="ARBA" id="ARBA00023157"/>
    </source>
</evidence>
<evidence type="ECO:0000256" key="19">
    <source>
        <dbReference type="SAM" id="SignalP"/>
    </source>
</evidence>
<keyword evidence="13" id="KW-0458">Lysosome</keyword>
<dbReference type="GO" id="GO:0005764">
    <property type="term" value="C:lysosome"/>
    <property type="evidence" value="ECO:0007669"/>
    <property type="project" value="UniProtKB-SubCell"/>
</dbReference>
<organism evidence="20 21">
    <name type="scientific">Coilia grayii</name>
    <name type="common">Gray's grenadier anchovy</name>
    <dbReference type="NCBI Taxonomy" id="363190"/>
    <lineage>
        <taxon>Eukaryota</taxon>
        <taxon>Metazoa</taxon>
        <taxon>Chordata</taxon>
        <taxon>Craniata</taxon>
        <taxon>Vertebrata</taxon>
        <taxon>Euteleostomi</taxon>
        <taxon>Actinopterygii</taxon>
        <taxon>Neopterygii</taxon>
        <taxon>Teleostei</taxon>
        <taxon>Clupei</taxon>
        <taxon>Clupeiformes</taxon>
        <taxon>Clupeoidei</taxon>
        <taxon>Engraulidae</taxon>
        <taxon>Coilinae</taxon>
        <taxon>Coilia</taxon>
    </lineage>
</organism>
<evidence type="ECO:0000256" key="17">
    <source>
        <dbReference type="ARBA" id="ARBA00043033"/>
    </source>
</evidence>
<keyword evidence="6" id="KW-0053">Apoptosis</keyword>
<evidence type="ECO:0000256" key="9">
    <source>
        <dbReference type="ARBA" id="ARBA00022759"/>
    </source>
</evidence>
<comment type="catalytic activity">
    <reaction evidence="1">
        <text>Endonucleolytic cleavage to nucleoside 3'-phosphates and 3'-phosphooligonucleotide end-products.</text>
        <dbReference type="EC" id="3.1.22.1"/>
    </reaction>
</comment>
<evidence type="ECO:0000256" key="8">
    <source>
        <dbReference type="ARBA" id="ARBA00022729"/>
    </source>
</evidence>
<evidence type="ECO:0000256" key="6">
    <source>
        <dbReference type="ARBA" id="ARBA00022703"/>
    </source>
</evidence>
<dbReference type="EC" id="3.1.22.1" evidence="4"/>
<keyword evidence="12" id="KW-0325">Glycoprotein</keyword>
<keyword evidence="10" id="KW-0378">Hydrolase</keyword>
<keyword evidence="11" id="KW-1015">Disulfide bond</keyword>
<keyword evidence="9" id="KW-0255">Endonuclease</keyword>
<gene>
    <name evidence="20" type="ORF">ACEWY4_019824</name>
</gene>
<dbReference type="Pfam" id="PF03265">
    <property type="entry name" value="DNase_II"/>
    <property type="match status" value="1"/>
</dbReference>
<proteinExistence type="inferred from homology"/>
<evidence type="ECO:0000256" key="3">
    <source>
        <dbReference type="ARBA" id="ARBA00007527"/>
    </source>
</evidence>
<evidence type="ECO:0000256" key="15">
    <source>
        <dbReference type="ARBA" id="ARBA00041393"/>
    </source>
</evidence>
<dbReference type="PANTHER" id="PTHR10858:SF9">
    <property type="entry name" value="DEOXYRIBONUCLEASE-2-ALPHA"/>
    <property type="match status" value="1"/>
</dbReference>
<feature type="chain" id="PRO_5044784903" description="Deoxyribonuclease-2-alpha" evidence="19">
    <location>
        <begin position="26"/>
        <end position="256"/>
    </location>
</feature>
<dbReference type="EMBL" id="JBHFQA010000017">
    <property type="protein sequence ID" value="KAL2084306.1"/>
    <property type="molecule type" value="Genomic_DNA"/>
</dbReference>
<keyword evidence="5" id="KW-0217">Developmental protein</keyword>
<evidence type="ECO:0000256" key="4">
    <source>
        <dbReference type="ARBA" id="ARBA00012036"/>
    </source>
</evidence>
<evidence type="ECO:0000256" key="18">
    <source>
        <dbReference type="ARBA" id="ARBA00045381"/>
    </source>
</evidence>
<feature type="signal peptide" evidence="19">
    <location>
        <begin position="1"/>
        <end position="25"/>
    </location>
</feature>
<dbReference type="GO" id="GO:0006915">
    <property type="term" value="P:apoptotic process"/>
    <property type="evidence" value="ECO:0007669"/>
    <property type="project" value="UniProtKB-KW"/>
</dbReference>
<evidence type="ECO:0000256" key="7">
    <source>
        <dbReference type="ARBA" id="ARBA00022722"/>
    </source>
</evidence>
<dbReference type="InterPro" id="IPR004947">
    <property type="entry name" value="DNase_II"/>
</dbReference>
<name>A0ABD1JE15_9TELE</name>
<dbReference type="Proteomes" id="UP001591681">
    <property type="component" value="Unassembled WGS sequence"/>
</dbReference>
<dbReference type="PANTHER" id="PTHR10858">
    <property type="entry name" value="DEOXYRIBONUCLEASE II"/>
    <property type="match status" value="1"/>
</dbReference>
<dbReference type="CDD" id="cd09120">
    <property type="entry name" value="PLDc_DNaseII_1"/>
    <property type="match status" value="1"/>
</dbReference>
<comment type="function">
    <text evidence="18">Hydrolyzes DNA under acidic conditions with a preference for double-stranded DNA. Plays a major role in the clearance of nucleic acids generated through apoptosis, hence preventing autoinflammation. Necessary for proper fetal development and for definitive erythropoiesis in fetal liver and bone marrow, where it degrades nuclear DNA expelled from erythroid precursor cells.</text>
</comment>
<keyword evidence="8 19" id="KW-0732">Signal</keyword>
<accession>A0ABD1JE15</accession>
<comment type="caution">
    <text evidence="20">The sequence shown here is derived from an EMBL/GenBank/DDBJ whole genome shotgun (WGS) entry which is preliminary data.</text>
</comment>
<evidence type="ECO:0000256" key="2">
    <source>
        <dbReference type="ARBA" id="ARBA00004371"/>
    </source>
</evidence>
<sequence>MFKLFQGVMWLFLLTVSLLCWGSDGIACKNENGVEVDWYILYKEPKGLKYISIESTTKTVKEMDKDINDYKGFLAQTLQPLFQNPMPDNIGFISCNDQPIIKKKNQYIKKTVPDRFGHSKGVVMVDKTADSGFWLLHSKPGFPAEKYQNKFWYRGRGNPQNHKKYEKAQTFICVTFKYEAFRMIGEHLQEIRAFPFDSHCGKKRDRERQRERGPRALGSVLPLLFLGWGSYSWGWNVHSGLVESLATTTTTRHTLP</sequence>